<reference evidence="2 3" key="1">
    <citation type="submission" date="2018-11" db="EMBL/GenBank/DDBJ databases">
        <title>Draft genome sequence of Ferruginibacter sp. BO-59.</title>
        <authorList>
            <person name="Im W.T."/>
        </authorList>
    </citation>
    <scope>NUCLEOTIDE SEQUENCE [LARGE SCALE GENOMIC DNA]</scope>
    <source>
        <strain evidence="2 3">BO-59</strain>
    </source>
</reference>
<keyword evidence="1" id="KW-1133">Transmembrane helix</keyword>
<proteinExistence type="predicted"/>
<feature type="transmembrane region" description="Helical" evidence="1">
    <location>
        <begin position="37"/>
        <end position="58"/>
    </location>
</feature>
<sequence>MKRNLLYLLTGIIFGITLIKADAISWFRMQEMFHFQGFQMYGIFLTAIPTGALCVWLIKKFNIKTIDGEEVLIPKKKFSYGTVFGSMIFGIGWAFTGTCPGPIYVQIGSGLSIAILTLLSALAGTWVYSYLRPKLPY</sequence>
<keyword evidence="1" id="KW-0472">Membrane</keyword>
<dbReference type="EMBL" id="RJJR01000004">
    <property type="protein sequence ID" value="RNI37906.1"/>
    <property type="molecule type" value="Genomic_DNA"/>
</dbReference>
<evidence type="ECO:0000313" key="2">
    <source>
        <dbReference type="EMBL" id="RNI37906.1"/>
    </source>
</evidence>
<keyword evidence="1" id="KW-0812">Transmembrane</keyword>
<accession>A0A3M9NJC9</accession>
<feature type="transmembrane region" description="Helical" evidence="1">
    <location>
        <begin position="78"/>
        <end position="95"/>
    </location>
</feature>
<name>A0A3M9NJC9_9BACT</name>
<protein>
    <submittedName>
        <fullName evidence="2">Transporter</fullName>
    </submittedName>
</protein>
<evidence type="ECO:0000256" key="1">
    <source>
        <dbReference type="SAM" id="Phobius"/>
    </source>
</evidence>
<dbReference type="OrthoDB" id="9790409at2"/>
<dbReference type="RefSeq" id="WP_123119895.1">
    <property type="nucleotide sequence ID" value="NZ_RJJR01000004.1"/>
</dbReference>
<dbReference type="Proteomes" id="UP000267223">
    <property type="component" value="Unassembled WGS sequence"/>
</dbReference>
<comment type="caution">
    <text evidence="2">The sequence shown here is derived from an EMBL/GenBank/DDBJ whole genome shotgun (WGS) entry which is preliminary data.</text>
</comment>
<keyword evidence="3" id="KW-1185">Reference proteome</keyword>
<feature type="transmembrane region" description="Helical" evidence="1">
    <location>
        <begin position="107"/>
        <end position="131"/>
    </location>
</feature>
<gene>
    <name evidence="2" type="ORF">EFY79_06620</name>
</gene>
<dbReference type="InterPro" id="IPR007272">
    <property type="entry name" value="Sulf_transp_TsuA/YedE"/>
</dbReference>
<organism evidence="2 3">
    <name type="scientific">Hanamia caeni</name>
    <dbReference type="NCBI Taxonomy" id="2294116"/>
    <lineage>
        <taxon>Bacteria</taxon>
        <taxon>Pseudomonadati</taxon>
        <taxon>Bacteroidota</taxon>
        <taxon>Chitinophagia</taxon>
        <taxon>Chitinophagales</taxon>
        <taxon>Chitinophagaceae</taxon>
        <taxon>Hanamia</taxon>
    </lineage>
</organism>
<dbReference type="Pfam" id="PF04143">
    <property type="entry name" value="Sulf_transp"/>
    <property type="match status" value="1"/>
</dbReference>
<dbReference type="AlphaFoldDB" id="A0A3M9NJC9"/>
<evidence type="ECO:0000313" key="3">
    <source>
        <dbReference type="Proteomes" id="UP000267223"/>
    </source>
</evidence>